<dbReference type="InterPro" id="IPR051612">
    <property type="entry name" value="Teichoic_Acid_Biosynth"/>
</dbReference>
<evidence type="ECO:0000313" key="11">
    <source>
        <dbReference type="Proteomes" id="UP001232343"/>
    </source>
</evidence>
<dbReference type="EMBL" id="JAUSUO010000003">
    <property type="protein sequence ID" value="MDQ0342832.1"/>
    <property type="molecule type" value="Genomic_DNA"/>
</dbReference>
<dbReference type="InterPro" id="IPR025987">
    <property type="entry name" value="GW_dom"/>
</dbReference>
<evidence type="ECO:0000256" key="6">
    <source>
        <dbReference type="ARBA" id="ARBA00022944"/>
    </source>
</evidence>
<comment type="similarity">
    <text evidence="2">Belongs to the CDP-glycerol glycerophosphotransferase family.</text>
</comment>
<dbReference type="Pfam" id="PF04464">
    <property type="entry name" value="Glyphos_transf"/>
    <property type="match status" value="1"/>
</dbReference>
<feature type="domain" description="GW" evidence="9">
    <location>
        <begin position="937"/>
        <end position="1015"/>
    </location>
</feature>
<evidence type="ECO:0000256" key="3">
    <source>
        <dbReference type="ARBA" id="ARBA00022475"/>
    </source>
</evidence>
<dbReference type="InterPro" id="IPR007554">
    <property type="entry name" value="Glycerophosphate_synth"/>
</dbReference>
<protein>
    <submittedName>
        <fullName evidence="10">CDP-glycerol glycerophosphotransferase (TagB/SpsB family)/glycosyltransferase involved in cell wall biosynthesis</fullName>
    </submittedName>
</protein>
<organism evidence="10 11">
    <name type="scientific">Lederbergia wuyishanensis</name>
    <dbReference type="NCBI Taxonomy" id="1347903"/>
    <lineage>
        <taxon>Bacteria</taxon>
        <taxon>Bacillati</taxon>
        <taxon>Bacillota</taxon>
        <taxon>Bacilli</taxon>
        <taxon>Bacillales</taxon>
        <taxon>Bacillaceae</taxon>
        <taxon>Lederbergia</taxon>
    </lineage>
</organism>
<evidence type="ECO:0000256" key="4">
    <source>
        <dbReference type="ARBA" id="ARBA00022679"/>
    </source>
</evidence>
<gene>
    <name evidence="10" type="ORF">J2S14_001646</name>
</gene>
<keyword evidence="5" id="KW-0732">Signal</keyword>
<dbReference type="InterPro" id="IPR038200">
    <property type="entry name" value="GW_dom_sf"/>
</dbReference>
<reference evidence="10 11" key="1">
    <citation type="submission" date="2023-07" db="EMBL/GenBank/DDBJ databases">
        <title>Genomic Encyclopedia of Type Strains, Phase IV (KMG-IV): sequencing the most valuable type-strain genomes for metagenomic binning, comparative biology and taxonomic classification.</title>
        <authorList>
            <person name="Goeker M."/>
        </authorList>
    </citation>
    <scope>NUCLEOTIDE SEQUENCE [LARGE SCALE GENOMIC DNA]</scope>
    <source>
        <strain evidence="10 11">DSM 27848</strain>
    </source>
</reference>
<dbReference type="NCBIfam" id="NF033202">
    <property type="entry name" value="GW_glycos_SH3"/>
    <property type="match status" value="1"/>
</dbReference>
<keyword evidence="6" id="KW-0777">Teichoic acid biosynthesis</keyword>
<comment type="subcellular location">
    <subcellularLocation>
        <location evidence="1">Cell membrane</location>
        <topology evidence="1">Peripheral membrane protein</topology>
    </subcellularLocation>
</comment>
<name>A0ABU0D353_9BACI</name>
<dbReference type="Pfam" id="PF13457">
    <property type="entry name" value="GW"/>
    <property type="match status" value="4"/>
</dbReference>
<dbReference type="PROSITE" id="PS51780">
    <property type="entry name" value="GW"/>
    <property type="match status" value="2"/>
</dbReference>
<evidence type="ECO:0000256" key="1">
    <source>
        <dbReference type="ARBA" id="ARBA00004202"/>
    </source>
</evidence>
<keyword evidence="4" id="KW-0808">Transferase</keyword>
<comment type="caution">
    <text evidence="10">The sequence shown here is derived from an EMBL/GenBank/DDBJ whole genome shotgun (WGS) entry which is preliminary data.</text>
</comment>
<dbReference type="Gene3D" id="2.30.30.170">
    <property type="match status" value="3"/>
</dbReference>
<sequence length="1198" mass="140261">MKKEDLFKRMGILLNPVINYLLRENKRRVYQYARYYEKSNVRKCTILYESREGKSITDNPYAMFKYMLNNPKFKQYTHIWSVQELEPLKTVISKYKDYPNVKFVQRNSKAYIKYLATCQYLINNSTFPSYFIPKTEQTYINTWHGTPLKKMGYDIPGNPIQTHNVVRNFLSSDFILSPNMHTTDIFRKSYKLDGVYHGTIIEEGYPRIDLTFNTNRETVIGYLKGIGVEINNRKKNILYAPTWKGTSTTKIDDDINQINAVIQDLDEKVGDTYNIFIKVHPFLYKVAVNHPELIGRLIPDYVDTNELLATIDLLITDYSSIFFDFLLTNKPILFYAWDMDEYRVNRGLYLELEELPGPILFNIEELSSAINNLENVQKQYRESYNKMKERFTNYDDGKVTDRIVNYIFKNSGERLNIIRDMDKSKKKLLFFPGGMKNNGITNSFINLMNNIDYKKYDVTCFLPNVLDGEMTKNIDKINKNVRLLYKTHLPVYQFFEEYKDKYTHFKGENGYLGKRVFPERAFIREHKCIFGRTQFDYCIDFSGYSLYWAKYIIFTEAKKKICFMHSDMLSEYKKIKDGRRLHLLNLRGLFSIYHRFDKLVSVSEGTMNLNRDNLSKYVDSDKFDFVLNSIDPSRVLQADTPLPKEKFPQLKIENVKSIAILKYIDKVWRFLPINKDSKPFSLDESLQDTEIDIIRKAAEEYNIYYKISINHHVIGWIRAESIELLPDSILEEKDVNKIGKIINPKGKQIWSKPYKAPGCKKISGSVDYQDLFVDIDKEVETNCGIYNRILLNGTLLGWINQKALQIYESLTIKENQSKLEKSNIHMKKRILKSNNYIMKKEVLKKINYRAMEEVKILVPVYAKINKPGNYMIWTHAYPHWNAKQIAPAKWIQGEIVSIKAMIKTIQGHYFLFYKDNYKIGWLDSRAFEMVTEPTLIKEVEVSKIAWLELNGKYSIWTSPFGLKNIKKIEDGNQYDGSTVYIDREAITQKGTYSHILKDNIPIGWVNNKALKIKKVHGFEVDGQYIPEPNKQFINFVTMGRLSPEKGQDNLIKAFERFHKKYPNSKLYILGDGSLKKQLKSLIHNLNLNDSVYLCGQVENPFPLLKKCDCFVLSSHYEGQPMVLLEAMTLGMKIIATDIVANRNVLEDGKYGLLVENSIEGLENGLLQIVNDNNVSNSEQFNFKYYNEMAMESFYRPLF</sequence>
<feature type="coiled-coil region" evidence="8">
    <location>
        <begin position="363"/>
        <end position="390"/>
    </location>
</feature>
<feature type="domain" description="GW" evidence="9">
    <location>
        <begin position="731"/>
        <end position="809"/>
    </location>
</feature>
<proteinExistence type="inferred from homology"/>
<dbReference type="RefSeq" id="WP_244681597.1">
    <property type="nucleotide sequence ID" value="NZ_JALIRM010000006.1"/>
</dbReference>
<evidence type="ECO:0000256" key="7">
    <source>
        <dbReference type="ARBA" id="ARBA00023136"/>
    </source>
</evidence>
<dbReference type="Gene3D" id="3.40.50.11820">
    <property type="match status" value="1"/>
</dbReference>
<evidence type="ECO:0000259" key="9">
    <source>
        <dbReference type="PROSITE" id="PS51780"/>
    </source>
</evidence>
<dbReference type="PANTHER" id="PTHR37316">
    <property type="entry name" value="TEICHOIC ACID GLYCEROL-PHOSPHATE PRIMASE"/>
    <property type="match status" value="1"/>
</dbReference>
<evidence type="ECO:0000313" key="10">
    <source>
        <dbReference type="EMBL" id="MDQ0342832.1"/>
    </source>
</evidence>
<dbReference type="InterPro" id="IPR001296">
    <property type="entry name" value="Glyco_trans_1"/>
</dbReference>
<keyword evidence="7" id="KW-0472">Membrane</keyword>
<dbReference type="SUPFAM" id="SSF53756">
    <property type="entry name" value="UDP-Glycosyltransferase/glycogen phosphorylase"/>
    <property type="match status" value="3"/>
</dbReference>
<keyword evidence="11" id="KW-1185">Reference proteome</keyword>
<keyword evidence="3" id="KW-1003">Cell membrane</keyword>
<dbReference type="Gene3D" id="3.40.50.2000">
    <property type="entry name" value="Glycogen Phosphorylase B"/>
    <property type="match status" value="1"/>
</dbReference>
<accession>A0ABU0D353</accession>
<dbReference type="SUPFAM" id="SSF82057">
    <property type="entry name" value="Prokaryotic SH3-related domain"/>
    <property type="match status" value="4"/>
</dbReference>
<dbReference type="CDD" id="cd03811">
    <property type="entry name" value="GT4_GT28_WabH-like"/>
    <property type="match status" value="1"/>
</dbReference>
<keyword evidence="8" id="KW-0175">Coiled coil</keyword>
<dbReference type="InterPro" id="IPR043148">
    <property type="entry name" value="TagF_C"/>
</dbReference>
<dbReference type="Pfam" id="PF00534">
    <property type="entry name" value="Glycos_transf_1"/>
    <property type="match status" value="1"/>
</dbReference>
<dbReference type="PANTHER" id="PTHR37316:SF3">
    <property type="entry name" value="TEICHOIC ACID GLYCEROL-PHOSPHATE TRANSFERASE"/>
    <property type="match status" value="1"/>
</dbReference>
<dbReference type="Proteomes" id="UP001232343">
    <property type="component" value="Unassembled WGS sequence"/>
</dbReference>
<dbReference type="InterPro" id="IPR043149">
    <property type="entry name" value="TagF_N"/>
</dbReference>
<evidence type="ECO:0000256" key="2">
    <source>
        <dbReference type="ARBA" id="ARBA00010488"/>
    </source>
</evidence>
<evidence type="ECO:0000256" key="8">
    <source>
        <dbReference type="SAM" id="Coils"/>
    </source>
</evidence>
<evidence type="ECO:0000256" key="5">
    <source>
        <dbReference type="ARBA" id="ARBA00022729"/>
    </source>
</evidence>
<dbReference type="Gene3D" id="3.40.50.12580">
    <property type="match status" value="1"/>
</dbReference>